<evidence type="ECO:0000313" key="3">
    <source>
        <dbReference type="Proteomes" id="UP000046392"/>
    </source>
</evidence>
<dbReference type="PROSITE" id="PS50055">
    <property type="entry name" value="TYR_PHOSPHATASE_PTP"/>
    <property type="match status" value="1"/>
</dbReference>
<dbReference type="Pfam" id="PF24488">
    <property type="entry name" value="DUF7584"/>
    <property type="match status" value="1"/>
</dbReference>
<dbReference type="Proteomes" id="UP000046392">
    <property type="component" value="Unplaced"/>
</dbReference>
<dbReference type="GO" id="GO:0004725">
    <property type="term" value="F:protein tyrosine phosphatase activity"/>
    <property type="evidence" value="ECO:0007669"/>
    <property type="project" value="InterPro"/>
</dbReference>
<keyword evidence="1" id="KW-0732">Signal</keyword>
<name>A0A0N5B9V9_STREA</name>
<keyword evidence="3" id="KW-1185">Reference proteome</keyword>
<dbReference type="InterPro" id="IPR000242">
    <property type="entry name" value="PTP_cat"/>
</dbReference>
<dbReference type="SUPFAM" id="SSF52799">
    <property type="entry name" value="(Phosphotyrosine protein) phosphatases II"/>
    <property type="match status" value="1"/>
</dbReference>
<reference evidence="4" key="1">
    <citation type="submission" date="2017-02" db="UniProtKB">
        <authorList>
            <consortium name="WormBaseParasite"/>
        </authorList>
    </citation>
    <scope>IDENTIFICATION</scope>
</reference>
<dbReference type="InterPro" id="IPR029021">
    <property type="entry name" value="Prot-tyrosine_phosphatase-like"/>
</dbReference>
<dbReference type="InterPro" id="IPR056005">
    <property type="entry name" value="DUF7583"/>
</dbReference>
<feature type="signal peptide" evidence="1">
    <location>
        <begin position="1"/>
        <end position="21"/>
    </location>
</feature>
<evidence type="ECO:0000313" key="4">
    <source>
        <dbReference type="WBParaSite" id="SPAL_0000282900.1"/>
    </source>
</evidence>
<organism evidence="3 4">
    <name type="scientific">Strongyloides papillosus</name>
    <name type="common">Intestinal threadworm</name>
    <dbReference type="NCBI Taxonomy" id="174720"/>
    <lineage>
        <taxon>Eukaryota</taxon>
        <taxon>Metazoa</taxon>
        <taxon>Ecdysozoa</taxon>
        <taxon>Nematoda</taxon>
        <taxon>Chromadorea</taxon>
        <taxon>Rhabditida</taxon>
        <taxon>Tylenchina</taxon>
        <taxon>Panagrolaimomorpha</taxon>
        <taxon>Strongyloidoidea</taxon>
        <taxon>Strongyloididae</taxon>
        <taxon>Strongyloides</taxon>
    </lineage>
</organism>
<feature type="chain" id="PRO_5005894217" evidence="1">
    <location>
        <begin position="22"/>
        <end position="771"/>
    </location>
</feature>
<dbReference type="InterPro" id="IPR056007">
    <property type="entry name" value="DUF7585"/>
</dbReference>
<dbReference type="AlphaFoldDB" id="A0A0N5B9V9"/>
<protein>
    <submittedName>
        <fullName evidence="4">Tyrosine-protein phosphatase domain-containing protein</fullName>
    </submittedName>
</protein>
<dbReference type="Pfam" id="PF24486">
    <property type="entry name" value="DUF7583"/>
    <property type="match status" value="1"/>
</dbReference>
<evidence type="ECO:0000256" key="1">
    <source>
        <dbReference type="SAM" id="SignalP"/>
    </source>
</evidence>
<evidence type="ECO:0000259" key="2">
    <source>
        <dbReference type="PROSITE" id="PS50055"/>
    </source>
</evidence>
<dbReference type="Pfam" id="PF24490">
    <property type="entry name" value="DUF7585"/>
    <property type="match status" value="1"/>
</dbReference>
<dbReference type="STRING" id="174720.A0A0N5B9V9"/>
<dbReference type="InterPro" id="IPR056006">
    <property type="entry name" value="DUF7584"/>
</dbReference>
<proteinExistence type="predicted"/>
<dbReference type="WBParaSite" id="SPAL_0000282900.1">
    <property type="protein sequence ID" value="SPAL_0000282900.1"/>
    <property type="gene ID" value="SPAL_0000282900"/>
</dbReference>
<feature type="domain" description="Tyrosine-protein phosphatase" evidence="2">
    <location>
        <begin position="376"/>
        <end position="623"/>
    </location>
</feature>
<dbReference type="Pfam" id="PF00102">
    <property type="entry name" value="Y_phosphatase"/>
    <property type="match status" value="1"/>
</dbReference>
<dbReference type="Gene3D" id="3.90.190.10">
    <property type="entry name" value="Protein tyrosine phosphatase superfamily"/>
    <property type="match status" value="1"/>
</dbReference>
<accession>A0A0N5B9V9</accession>
<sequence length="771" mass="90412">MKCFWLLDLYLLISFFTTAQASDSSGFETFYRKTISSIKFPIIIKVPISSDLIFVKCPGNNYVHDNENDTFNSDTSRQFTPIYISTDNDKVRLHVINLRNIEKDGNEITCGMLHLFSKNKTIRWSYKLEFTSIAEVINKSTPFYDIDKIDTKCENYSYKTVNYYKISNEMILEGLPKTDEIIKDTIIYSLPLIGLEENKEIVVPCKILRATNKKPTIELKNYKNISIVEKSKSLYYVKKVFGRSIQYTPLLIVPSDMDVSKFYSEEKISICQVKYVGENTYKNGNKKSLKDNTFSIYSYGIYEISYFCDICVEGKNIETKKMFFFGPEEDTEIYEETYNIYPKQLLTKYPSCSFNTFSFAYLLKMSFNDESIYIKNLTKSKTTSGFVVKSDSISYNKERNPNGILTCTYQGPGRRFIIKNIYNPIDIKIYGINKGPSEDKINDFWKTIYEKDVVVVLGISYHGKRKEDYNVMNYCPQKRGTNKFGTISVEFLQYYNPRSPQTVGYVYQMTNEEGKLKYVTILHFSGWQIHKFPEYIHHTLNPLYEEIKGLTNKRYDCVLLHTSYGPDSRIFTFTFFSLMVEIMEGMDGTDEPMDIIDEVRNIINECYISSLEYILIQSSLVEYFYNKRILYGIASRIRFVEKYKMYLYNVFSSEKDMNFEIKEFLWFCRIMDLGKLRNICRQFTRIGSFGPQKLAMKCKRFYKIIDMPDKCDKIRDKSMPCLDAFSVDCYNGLSDITNYDTFINANSLTYRISYDEKQTIILCQVSLEKIF</sequence>